<keyword evidence="2" id="KW-0812">Transmembrane</keyword>
<keyword evidence="1" id="KW-0175">Coiled coil</keyword>
<protein>
    <submittedName>
        <fullName evidence="3">Uncharacterized protein</fullName>
    </submittedName>
</protein>
<feature type="transmembrane region" description="Helical" evidence="2">
    <location>
        <begin position="36"/>
        <end position="57"/>
    </location>
</feature>
<evidence type="ECO:0000256" key="2">
    <source>
        <dbReference type="SAM" id="Phobius"/>
    </source>
</evidence>
<dbReference type="Proteomes" id="UP000280405">
    <property type="component" value="Unassembled WGS sequence"/>
</dbReference>
<dbReference type="RefSeq" id="WP_120384633.1">
    <property type="nucleotide sequence ID" value="NZ_RAXT01000032.1"/>
</dbReference>
<reference evidence="3 4" key="1">
    <citation type="submission" date="2018-09" db="EMBL/GenBank/DDBJ databases">
        <title>The draft genome of Acinetobacter spp. strains.</title>
        <authorList>
            <person name="Qin J."/>
            <person name="Feng Y."/>
            <person name="Zong Z."/>
        </authorList>
    </citation>
    <scope>NUCLEOTIDE SEQUENCE [LARGE SCALE GENOMIC DNA]</scope>
    <source>
        <strain evidence="3 4">WCHAc060115</strain>
    </source>
</reference>
<name>A0A3A8F6W6_9GAMM</name>
<sequence length="464" mass="53352">MIKIILTTLFGVLLLVITGIIFYWRDIKHDPSRQDFLIFFGLIPLSITFLILMPMLIKKFYERHQEKKKQKNAEAEQASETQIAAEKQESDQIDWVQLQVFSVTSLSGIAENEAHIELLQNPISPQLDQQLFNHFNLPTTSFRIAEIDNAVNNDAELAIFSPRRKRIVALIQQQLEQNIDVLSQIAAHLKNSALFYDVKLAHEYRMHPAWMNPNSEHQDEEIEQKVVESVPRLNRLNIHIILAENLLHFWDEDSPSAMVNEFLTGLGIIPQHLDTQYHYWGKSAYKDWIQLLKQIQYLDSEVSFFIVVDSEIDSETIADVAWGFEKYIPSEYASTCCITSTNVELQNLVAIKNIRIALNADQAVKTLKGLSLEKAPQFTQDEPFVLILDDPTEAKLAKKLKLNFAESMIEEQHYLYSVSCLGQTQTLSKIFGFMLGLHFKDELYGYVYSAEHQQTQVIVGTEFA</sequence>
<feature type="transmembrane region" description="Helical" evidence="2">
    <location>
        <begin position="5"/>
        <end position="24"/>
    </location>
</feature>
<evidence type="ECO:0000313" key="4">
    <source>
        <dbReference type="Proteomes" id="UP000280405"/>
    </source>
</evidence>
<proteinExistence type="predicted"/>
<feature type="coiled-coil region" evidence="1">
    <location>
        <begin position="58"/>
        <end position="88"/>
    </location>
</feature>
<keyword evidence="2" id="KW-1133">Transmembrane helix</keyword>
<dbReference type="OrthoDB" id="6713163at2"/>
<accession>A0A3A8F6W6</accession>
<keyword evidence="2" id="KW-0472">Membrane</keyword>
<gene>
    <name evidence="3" type="ORF">D7V20_13045</name>
</gene>
<comment type="caution">
    <text evidence="3">The sequence shown here is derived from an EMBL/GenBank/DDBJ whole genome shotgun (WGS) entry which is preliminary data.</text>
</comment>
<dbReference type="EMBL" id="RAXT01000032">
    <property type="protein sequence ID" value="RKG36881.1"/>
    <property type="molecule type" value="Genomic_DNA"/>
</dbReference>
<evidence type="ECO:0000313" key="3">
    <source>
        <dbReference type="EMBL" id="RKG36881.1"/>
    </source>
</evidence>
<evidence type="ECO:0000256" key="1">
    <source>
        <dbReference type="SAM" id="Coils"/>
    </source>
</evidence>
<organism evidence="3 4">
    <name type="scientific">Acinetobacter rongchengensis</name>
    <dbReference type="NCBI Taxonomy" id="2419601"/>
    <lineage>
        <taxon>Bacteria</taxon>
        <taxon>Pseudomonadati</taxon>
        <taxon>Pseudomonadota</taxon>
        <taxon>Gammaproteobacteria</taxon>
        <taxon>Moraxellales</taxon>
        <taxon>Moraxellaceae</taxon>
        <taxon>Acinetobacter</taxon>
    </lineage>
</organism>
<keyword evidence="4" id="KW-1185">Reference proteome</keyword>
<dbReference type="AlphaFoldDB" id="A0A3A8F6W6"/>